<evidence type="ECO:0000259" key="4">
    <source>
        <dbReference type="PROSITE" id="PS01124"/>
    </source>
</evidence>
<dbReference type="InterPro" id="IPR009057">
    <property type="entry name" value="Homeodomain-like_sf"/>
</dbReference>
<dbReference type="InterPro" id="IPR020449">
    <property type="entry name" value="Tscrpt_reg_AraC-type_HTH"/>
</dbReference>
<dbReference type="STRING" id="29343.CCDG5_1608"/>
<dbReference type="OrthoDB" id="9813413at2"/>
<dbReference type="PROSITE" id="PS00041">
    <property type="entry name" value="HTH_ARAC_FAMILY_1"/>
    <property type="match status" value="1"/>
</dbReference>
<dbReference type="PANTHER" id="PTHR43280:SF28">
    <property type="entry name" value="HTH-TYPE TRANSCRIPTIONAL ACTIVATOR RHAS"/>
    <property type="match status" value="1"/>
</dbReference>
<dbReference type="AlphaFoldDB" id="A0A078KQB0"/>
<dbReference type="GO" id="GO:0043565">
    <property type="term" value="F:sequence-specific DNA binding"/>
    <property type="evidence" value="ECO:0007669"/>
    <property type="project" value="InterPro"/>
</dbReference>
<dbReference type="SUPFAM" id="SSF51215">
    <property type="entry name" value="Regulatory protein AraC"/>
    <property type="match status" value="1"/>
</dbReference>
<dbReference type="Pfam" id="PF02311">
    <property type="entry name" value="AraC_binding"/>
    <property type="match status" value="1"/>
</dbReference>
<dbReference type="Pfam" id="PF12833">
    <property type="entry name" value="HTH_18"/>
    <property type="match status" value="1"/>
</dbReference>
<reference evidence="6" key="1">
    <citation type="submission" date="2014-07" db="EMBL/GenBank/DDBJ databases">
        <authorList>
            <person name="Wibberg D."/>
        </authorList>
    </citation>
    <scope>NUCLEOTIDE SEQUENCE [LARGE SCALE GENOMIC DNA]</scope>
    <source>
        <strain evidence="6">DG5</strain>
    </source>
</reference>
<dbReference type="EMBL" id="LM995447">
    <property type="protein sequence ID" value="CDZ24717.1"/>
    <property type="molecule type" value="Genomic_DNA"/>
</dbReference>
<gene>
    <name evidence="5" type="ORF">CCDG5_1608</name>
</gene>
<dbReference type="InterPro" id="IPR003313">
    <property type="entry name" value="AraC-bd"/>
</dbReference>
<dbReference type="HOGENOM" id="CLU_000445_88_3_9"/>
<proteinExistence type="predicted"/>
<evidence type="ECO:0000313" key="6">
    <source>
        <dbReference type="Proteomes" id="UP000032431"/>
    </source>
</evidence>
<dbReference type="PRINTS" id="PR00032">
    <property type="entry name" value="HTHARAC"/>
</dbReference>
<dbReference type="KEGG" id="ccel:CCDG5_1608"/>
<dbReference type="InterPro" id="IPR018060">
    <property type="entry name" value="HTH_AraC"/>
</dbReference>
<protein>
    <recommendedName>
        <fullName evidence="4">HTH araC/xylS-type domain-containing protein</fullName>
    </recommendedName>
</protein>
<evidence type="ECO:0000256" key="3">
    <source>
        <dbReference type="ARBA" id="ARBA00023163"/>
    </source>
</evidence>
<dbReference type="Gene3D" id="1.10.10.60">
    <property type="entry name" value="Homeodomain-like"/>
    <property type="match status" value="2"/>
</dbReference>
<dbReference type="SUPFAM" id="SSF46689">
    <property type="entry name" value="Homeodomain-like"/>
    <property type="match status" value="2"/>
</dbReference>
<organism evidence="5 6">
    <name type="scientific">[Clostridium] cellulosi</name>
    <dbReference type="NCBI Taxonomy" id="29343"/>
    <lineage>
        <taxon>Bacteria</taxon>
        <taxon>Bacillati</taxon>
        <taxon>Bacillota</taxon>
        <taxon>Clostridia</taxon>
        <taxon>Eubacteriales</taxon>
        <taxon>Oscillospiraceae</taxon>
        <taxon>Oscillospiraceae incertae sedis</taxon>
    </lineage>
</organism>
<keyword evidence="2" id="KW-0238">DNA-binding</keyword>
<keyword evidence="6" id="KW-1185">Reference proteome</keyword>
<dbReference type="PROSITE" id="PS01124">
    <property type="entry name" value="HTH_ARAC_FAMILY_2"/>
    <property type="match status" value="1"/>
</dbReference>
<feature type="domain" description="HTH araC/xylS-type" evidence="4">
    <location>
        <begin position="198"/>
        <end position="296"/>
    </location>
</feature>
<keyword evidence="3" id="KW-0804">Transcription</keyword>
<dbReference type="InterPro" id="IPR018062">
    <property type="entry name" value="HTH_AraC-typ_CS"/>
</dbReference>
<name>A0A078KQB0_9FIRM</name>
<dbReference type="InterPro" id="IPR037923">
    <property type="entry name" value="HTH-like"/>
</dbReference>
<keyword evidence="1" id="KW-0805">Transcription regulation</keyword>
<sequence>MIYQETLQSGENPAEINVSGCVYANGIREEASGFPNHCHSFFEIEYLFEGSGIYQINSEKIETPNNCLLVKPPLCVHGSYGNGQSKNLVVQFGYNFLNKNAFTLKKNSLLFPTNKLEHNCILIVEKNSELERLLLEIVKIVPVFVTPLEDENRKIEYSPEYEWKLNSLTLSLLVYLLENKYLAIVEDACDFTDVLQLQNVLNRIVKNPEEKLSMKDAAKMAGMSYAYFSRTFKKTIGQSFVDFCNAIKIHRAEELLKSQKFSVTDIANSLGFGSVSYFNRIFKQYNGSTPTQYKNKIN</sequence>
<dbReference type="SMART" id="SM00342">
    <property type="entry name" value="HTH_ARAC"/>
    <property type="match status" value="1"/>
</dbReference>
<evidence type="ECO:0000256" key="1">
    <source>
        <dbReference type="ARBA" id="ARBA00023015"/>
    </source>
</evidence>
<evidence type="ECO:0000313" key="5">
    <source>
        <dbReference type="EMBL" id="CDZ24717.1"/>
    </source>
</evidence>
<dbReference type="Proteomes" id="UP000032431">
    <property type="component" value="Chromosome I"/>
</dbReference>
<accession>A0A078KQB0</accession>
<evidence type="ECO:0000256" key="2">
    <source>
        <dbReference type="ARBA" id="ARBA00023125"/>
    </source>
</evidence>
<dbReference type="PATRIC" id="fig|29343.3.peg.1693"/>
<dbReference type="PANTHER" id="PTHR43280">
    <property type="entry name" value="ARAC-FAMILY TRANSCRIPTIONAL REGULATOR"/>
    <property type="match status" value="1"/>
</dbReference>
<dbReference type="GO" id="GO:0003700">
    <property type="term" value="F:DNA-binding transcription factor activity"/>
    <property type="evidence" value="ECO:0007669"/>
    <property type="project" value="InterPro"/>
</dbReference>